<gene>
    <name evidence="1" type="ORF">BDA99DRAFT_576192</name>
</gene>
<reference evidence="1" key="1">
    <citation type="journal article" date="2022" name="IScience">
        <title>Evolution of zygomycete secretomes and the origins of terrestrial fungal ecologies.</title>
        <authorList>
            <person name="Chang Y."/>
            <person name="Wang Y."/>
            <person name="Mondo S."/>
            <person name="Ahrendt S."/>
            <person name="Andreopoulos W."/>
            <person name="Barry K."/>
            <person name="Beard J."/>
            <person name="Benny G.L."/>
            <person name="Blankenship S."/>
            <person name="Bonito G."/>
            <person name="Cuomo C."/>
            <person name="Desiro A."/>
            <person name="Gervers K.A."/>
            <person name="Hundley H."/>
            <person name="Kuo A."/>
            <person name="LaButti K."/>
            <person name="Lang B.F."/>
            <person name="Lipzen A."/>
            <person name="O'Donnell K."/>
            <person name="Pangilinan J."/>
            <person name="Reynolds N."/>
            <person name="Sandor L."/>
            <person name="Smith M.E."/>
            <person name="Tsang A."/>
            <person name="Grigoriev I.V."/>
            <person name="Stajich J.E."/>
            <person name="Spatafora J.W."/>
        </authorList>
    </citation>
    <scope>NUCLEOTIDE SEQUENCE</scope>
    <source>
        <strain evidence="1">RSA 2281</strain>
    </source>
</reference>
<reference evidence="1" key="2">
    <citation type="submission" date="2023-02" db="EMBL/GenBank/DDBJ databases">
        <authorList>
            <consortium name="DOE Joint Genome Institute"/>
            <person name="Mondo S.J."/>
            <person name="Chang Y."/>
            <person name="Wang Y."/>
            <person name="Ahrendt S."/>
            <person name="Andreopoulos W."/>
            <person name="Barry K."/>
            <person name="Beard J."/>
            <person name="Benny G.L."/>
            <person name="Blankenship S."/>
            <person name="Bonito G."/>
            <person name="Cuomo C."/>
            <person name="Desiro A."/>
            <person name="Gervers K.A."/>
            <person name="Hundley H."/>
            <person name="Kuo A."/>
            <person name="LaButti K."/>
            <person name="Lang B.F."/>
            <person name="Lipzen A."/>
            <person name="O'Donnell K."/>
            <person name="Pangilinan J."/>
            <person name="Reynolds N."/>
            <person name="Sandor L."/>
            <person name="Smith M.W."/>
            <person name="Tsang A."/>
            <person name="Grigoriev I.V."/>
            <person name="Stajich J.E."/>
            <person name="Spatafora J.W."/>
        </authorList>
    </citation>
    <scope>NUCLEOTIDE SEQUENCE</scope>
    <source>
        <strain evidence="1">RSA 2281</strain>
    </source>
</reference>
<sequence>MEKMPKPDTHQIASQSIKKVTSITIENNEAMRRHNNEKDGWYLIDDVFPQKPPDVTKPPAFIRISSPDSKLYPDHGAFGILLNLEEEGDHLRCFVWTMGNTQLVDRNTFEWFCHVNRCLCFNKNIYRILNKHYQQLELLYLQYGSGQGNAFRSIRFLSLPTTLDTVYLRELHLHATSCSLFGHFYSISSKDKMIYGVPEDTSQYLAQAVSHMQALEIIVLKNDDVDYPSLLLYEKSAYSSVYMTINDDVLPSLASHCARLKEIVIWGPHMEITGLGVVEISSSMVANQDSLTSLEVDCLLSDEQRTSLLQSSSLKNLKSLKSKDRPSLYPSNCIIC</sequence>
<name>A0AAD5P8H0_9FUNG</name>
<keyword evidence="2" id="KW-1185">Reference proteome</keyword>
<organism evidence="1 2">
    <name type="scientific">Phascolomyces articulosus</name>
    <dbReference type="NCBI Taxonomy" id="60185"/>
    <lineage>
        <taxon>Eukaryota</taxon>
        <taxon>Fungi</taxon>
        <taxon>Fungi incertae sedis</taxon>
        <taxon>Mucoromycota</taxon>
        <taxon>Mucoromycotina</taxon>
        <taxon>Mucoromycetes</taxon>
        <taxon>Mucorales</taxon>
        <taxon>Lichtheimiaceae</taxon>
        <taxon>Phascolomyces</taxon>
    </lineage>
</organism>
<dbReference type="EMBL" id="JAIXMP010000040">
    <property type="protein sequence ID" value="KAI9248024.1"/>
    <property type="molecule type" value="Genomic_DNA"/>
</dbReference>
<dbReference type="Proteomes" id="UP001209540">
    <property type="component" value="Unassembled WGS sequence"/>
</dbReference>
<proteinExistence type="predicted"/>
<dbReference type="AlphaFoldDB" id="A0AAD5P8H0"/>
<comment type="caution">
    <text evidence="1">The sequence shown here is derived from an EMBL/GenBank/DDBJ whole genome shotgun (WGS) entry which is preliminary data.</text>
</comment>
<accession>A0AAD5P8H0</accession>
<protein>
    <submittedName>
        <fullName evidence="1">Uncharacterized protein</fullName>
    </submittedName>
</protein>
<evidence type="ECO:0000313" key="1">
    <source>
        <dbReference type="EMBL" id="KAI9248024.1"/>
    </source>
</evidence>
<evidence type="ECO:0000313" key="2">
    <source>
        <dbReference type="Proteomes" id="UP001209540"/>
    </source>
</evidence>